<keyword evidence="1" id="KW-0732">Signal</keyword>
<organism evidence="2 3">
    <name type="scientific">Apodospora peruviana</name>
    <dbReference type="NCBI Taxonomy" id="516989"/>
    <lineage>
        <taxon>Eukaryota</taxon>
        <taxon>Fungi</taxon>
        <taxon>Dikarya</taxon>
        <taxon>Ascomycota</taxon>
        <taxon>Pezizomycotina</taxon>
        <taxon>Sordariomycetes</taxon>
        <taxon>Sordariomycetidae</taxon>
        <taxon>Sordariales</taxon>
        <taxon>Lasiosphaeriaceae</taxon>
        <taxon>Apodospora</taxon>
    </lineage>
</organism>
<name>A0AAE0M776_9PEZI</name>
<dbReference type="Proteomes" id="UP001283341">
    <property type="component" value="Unassembled WGS sequence"/>
</dbReference>
<evidence type="ECO:0000256" key="1">
    <source>
        <dbReference type="SAM" id="SignalP"/>
    </source>
</evidence>
<sequence>MKTTAMIPSATALTSVVLALFAGSSSAFWGQLRLDTVCSEGCNTILNLKDYNTGSTYTCGTVNPTFCTSEGLCRVFCTETSPGGFNFFVQYWHTNDGCNNLDFQGALDSHHGWCCGGTPCDIGA</sequence>
<proteinExistence type="predicted"/>
<reference evidence="2" key="2">
    <citation type="submission" date="2023-06" db="EMBL/GenBank/DDBJ databases">
        <authorList>
            <consortium name="Lawrence Berkeley National Laboratory"/>
            <person name="Haridas S."/>
            <person name="Hensen N."/>
            <person name="Bonometti L."/>
            <person name="Westerberg I."/>
            <person name="Brannstrom I.O."/>
            <person name="Guillou S."/>
            <person name="Cros-Aarteil S."/>
            <person name="Calhoun S."/>
            <person name="Kuo A."/>
            <person name="Mondo S."/>
            <person name="Pangilinan J."/>
            <person name="Riley R."/>
            <person name="Labutti K."/>
            <person name="Andreopoulos B."/>
            <person name="Lipzen A."/>
            <person name="Chen C."/>
            <person name="Yanf M."/>
            <person name="Daum C."/>
            <person name="Ng V."/>
            <person name="Clum A."/>
            <person name="Steindorff A."/>
            <person name="Ohm R."/>
            <person name="Martin F."/>
            <person name="Silar P."/>
            <person name="Natvig D."/>
            <person name="Lalanne C."/>
            <person name="Gautier V."/>
            <person name="Ament-Velasquez S.L."/>
            <person name="Kruys A."/>
            <person name="Hutchinson M.I."/>
            <person name="Powell A.J."/>
            <person name="Barry K."/>
            <person name="Miller A.N."/>
            <person name="Grigoriev I.V."/>
            <person name="Debuchy R."/>
            <person name="Gladieux P."/>
            <person name="Thoren M.H."/>
            <person name="Johannesson H."/>
        </authorList>
    </citation>
    <scope>NUCLEOTIDE SEQUENCE</scope>
    <source>
        <strain evidence="2">CBS 118394</strain>
    </source>
</reference>
<feature type="signal peptide" evidence="1">
    <location>
        <begin position="1"/>
        <end position="27"/>
    </location>
</feature>
<protein>
    <submittedName>
        <fullName evidence="2">Uncharacterized protein</fullName>
    </submittedName>
</protein>
<evidence type="ECO:0000313" key="3">
    <source>
        <dbReference type="Proteomes" id="UP001283341"/>
    </source>
</evidence>
<dbReference type="AlphaFoldDB" id="A0AAE0M776"/>
<feature type="chain" id="PRO_5042208772" evidence="1">
    <location>
        <begin position="28"/>
        <end position="124"/>
    </location>
</feature>
<keyword evidence="3" id="KW-1185">Reference proteome</keyword>
<dbReference type="EMBL" id="JAUEDM010000003">
    <property type="protein sequence ID" value="KAK3321872.1"/>
    <property type="molecule type" value="Genomic_DNA"/>
</dbReference>
<comment type="caution">
    <text evidence="2">The sequence shown here is derived from an EMBL/GenBank/DDBJ whole genome shotgun (WGS) entry which is preliminary data.</text>
</comment>
<evidence type="ECO:0000313" key="2">
    <source>
        <dbReference type="EMBL" id="KAK3321872.1"/>
    </source>
</evidence>
<gene>
    <name evidence="2" type="ORF">B0H66DRAFT_552842</name>
</gene>
<accession>A0AAE0M776</accession>
<reference evidence="2" key="1">
    <citation type="journal article" date="2023" name="Mol. Phylogenet. Evol.">
        <title>Genome-scale phylogeny and comparative genomics of the fungal order Sordariales.</title>
        <authorList>
            <person name="Hensen N."/>
            <person name="Bonometti L."/>
            <person name="Westerberg I."/>
            <person name="Brannstrom I.O."/>
            <person name="Guillou S."/>
            <person name="Cros-Aarteil S."/>
            <person name="Calhoun S."/>
            <person name="Haridas S."/>
            <person name="Kuo A."/>
            <person name="Mondo S."/>
            <person name="Pangilinan J."/>
            <person name="Riley R."/>
            <person name="LaButti K."/>
            <person name="Andreopoulos B."/>
            <person name="Lipzen A."/>
            <person name="Chen C."/>
            <person name="Yan M."/>
            <person name="Daum C."/>
            <person name="Ng V."/>
            <person name="Clum A."/>
            <person name="Steindorff A."/>
            <person name="Ohm R.A."/>
            <person name="Martin F."/>
            <person name="Silar P."/>
            <person name="Natvig D.O."/>
            <person name="Lalanne C."/>
            <person name="Gautier V."/>
            <person name="Ament-Velasquez S.L."/>
            <person name="Kruys A."/>
            <person name="Hutchinson M.I."/>
            <person name="Powell A.J."/>
            <person name="Barry K."/>
            <person name="Miller A.N."/>
            <person name="Grigoriev I.V."/>
            <person name="Debuchy R."/>
            <person name="Gladieux P."/>
            <person name="Hiltunen Thoren M."/>
            <person name="Johannesson H."/>
        </authorList>
    </citation>
    <scope>NUCLEOTIDE SEQUENCE</scope>
    <source>
        <strain evidence="2">CBS 118394</strain>
    </source>
</reference>